<gene>
    <name evidence="2" type="ORF">PPL_08287</name>
</gene>
<evidence type="ECO:0000256" key="1">
    <source>
        <dbReference type="SAM" id="MobiDB-lite"/>
    </source>
</evidence>
<comment type="caution">
    <text evidence="2">The sequence shown here is derived from an EMBL/GenBank/DDBJ whole genome shotgun (WGS) entry which is preliminary data.</text>
</comment>
<evidence type="ECO:0000313" key="3">
    <source>
        <dbReference type="Proteomes" id="UP000001396"/>
    </source>
</evidence>
<reference evidence="2 3" key="1">
    <citation type="journal article" date="2011" name="Genome Res.">
        <title>Phylogeny-wide analysis of social amoeba genomes highlights ancient origins for complex intercellular communication.</title>
        <authorList>
            <person name="Heidel A.J."/>
            <person name="Lawal H.M."/>
            <person name="Felder M."/>
            <person name="Schilde C."/>
            <person name="Helps N.R."/>
            <person name="Tunggal B."/>
            <person name="Rivero F."/>
            <person name="John U."/>
            <person name="Schleicher M."/>
            <person name="Eichinger L."/>
            <person name="Platzer M."/>
            <person name="Noegel A.A."/>
            <person name="Schaap P."/>
            <person name="Gloeckner G."/>
        </authorList>
    </citation>
    <scope>NUCLEOTIDE SEQUENCE [LARGE SCALE GENOMIC DNA]</scope>
    <source>
        <strain evidence="3">ATCC 26659 / Pp 5 / PN500</strain>
    </source>
</reference>
<sequence length="60" mass="6480">MGGLGWSESGKKEIGGTSNIVKGNTVSGNDVANLFWRARFASIQLKLTIIIWLVDVGFLI</sequence>
<name>D3BHS3_HETP5</name>
<dbReference type="InParanoid" id="D3BHS3"/>
<dbReference type="RefSeq" id="XP_020430947.1">
    <property type="nucleotide sequence ID" value="XM_020579108.1"/>
</dbReference>
<dbReference type="GeneID" id="31363767"/>
<feature type="region of interest" description="Disordered" evidence="1">
    <location>
        <begin position="1"/>
        <end position="22"/>
    </location>
</feature>
<dbReference type="EMBL" id="ADBJ01000037">
    <property type="protein sequence ID" value="EFA78823.1"/>
    <property type="molecule type" value="Genomic_DNA"/>
</dbReference>
<accession>D3BHS3</accession>
<organism evidence="2 3">
    <name type="scientific">Heterostelium pallidum (strain ATCC 26659 / Pp 5 / PN500)</name>
    <name type="common">Cellular slime mold</name>
    <name type="synonym">Polysphondylium pallidum</name>
    <dbReference type="NCBI Taxonomy" id="670386"/>
    <lineage>
        <taxon>Eukaryota</taxon>
        <taxon>Amoebozoa</taxon>
        <taxon>Evosea</taxon>
        <taxon>Eumycetozoa</taxon>
        <taxon>Dictyostelia</taxon>
        <taxon>Acytosteliales</taxon>
        <taxon>Acytosteliaceae</taxon>
        <taxon>Heterostelium</taxon>
    </lineage>
</organism>
<proteinExistence type="predicted"/>
<keyword evidence="3" id="KW-1185">Reference proteome</keyword>
<dbReference type="Proteomes" id="UP000001396">
    <property type="component" value="Unassembled WGS sequence"/>
</dbReference>
<protein>
    <submittedName>
        <fullName evidence="2">Uncharacterized protein</fullName>
    </submittedName>
</protein>
<evidence type="ECO:0000313" key="2">
    <source>
        <dbReference type="EMBL" id="EFA78823.1"/>
    </source>
</evidence>
<dbReference type="AlphaFoldDB" id="D3BHS3"/>